<dbReference type="Pfam" id="PF07997">
    <property type="entry name" value="DUF1694"/>
    <property type="match status" value="1"/>
</dbReference>
<dbReference type="SUPFAM" id="SSF160515">
    <property type="entry name" value="YueI-like"/>
    <property type="match status" value="1"/>
</dbReference>
<dbReference type="InterPro" id="IPR012543">
    <property type="entry name" value="DUF1694"/>
</dbReference>
<keyword evidence="2" id="KW-1185">Reference proteome</keyword>
<sequence length="146" mass="17067">MEVERPGVDDYLQQGIYGQKQTKPDERRKFLGTIRERIVFALTQRQVRKKGILFQAEALMKENKGAHLYLNGNMSYTYLSKYIKLAGKYDIHYTMVTNKEHDTDIGLVLAYSHAIDKEEIYIDENQVSKPVEPKVKKKSFFAKLFK</sequence>
<comment type="caution">
    <text evidence="1">The sequence shown here is derived from an EMBL/GenBank/DDBJ whole genome shotgun (WGS) entry which is preliminary data.</text>
</comment>
<gene>
    <name evidence="1" type="ORF">D3H55_10225</name>
</gene>
<dbReference type="PIRSF" id="PIRSF034303">
    <property type="entry name" value="DUF1694"/>
    <property type="match status" value="1"/>
</dbReference>
<dbReference type="OrthoDB" id="95278at2"/>
<dbReference type="Proteomes" id="UP000265801">
    <property type="component" value="Unassembled WGS sequence"/>
</dbReference>
<dbReference type="Gene3D" id="3.30.1330.30">
    <property type="match status" value="1"/>
</dbReference>
<evidence type="ECO:0000313" key="1">
    <source>
        <dbReference type="EMBL" id="RIW33967.1"/>
    </source>
</evidence>
<proteinExistence type="predicted"/>
<evidence type="ECO:0000313" key="2">
    <source>
        <dbReference type="Proteomes" id="UP000265801"/>
    </source>
</evidence>
<reference evidence="1 2" key="1">
    <citation type="submission" date="2018-09" db="EMBL/GenBank/DDBJ databases">
        <title>Bacillus saliacetes sp. nov., isolated from Thai shrimp paste (Ka-pi).</title>
        <authorList>
            <person name="Daroonpunt R."/>
            <person name="Tanasupawat S."/>
            <person name="Yiamsombut S."/>
        </authorList>
    </citation>
    <scope>NUCLEOTIDE SEQUENCE [LARGE SCALE GENOMIC DNA]</scope>
    <source>
        <strain evidence="1 2">SKP7-4</strain>
    </source>
</reference>
<name>A0A3A1QY99_9BACI</name>
<dbReference type="RefSeq" id="WP_119546814.1">
    <property type="nucleotide sequence ID" value="NZ_QXIR01000012.1"/>
</dbReference>
<protein>
    <submittedName>
        <fullName evidence="1">DUF1694 domain-containing protein</fullName>
    </submittedName>
</protein>
<dbReference type="InterPro" id="IPR029064">
    <property type="entry name" value="Ribosomal_eL30-like_sf"/>
</dbReference>
<accession>A0A3A1QY99</accession>
<dbReference type="EMBL" id="QXIR01000012">
    <property type="protein sequence ID" value="RIW33967.1"/>
    <property type="molecule type" value="Genomic_DNA"/>
</dbReference>
<dbReference type="AlphaFoldDB" id="A0A3A1QY99"/>
<organism evidence="1 2">
    <name type="scientific">Bacillus salacetis</name>
    <dbReference type="NCBI Taxonomy" id="2315464"/>
    <lineage>
        <taxon>Bacteria</taxon>
        <taxon>Bacillati</taxon>
        <taxon>Bacillota</taxon>
        <taxon>Bacilli</taxon>
        <taxon>Bacillales</taxon>
        <taxon>Bacillaceae</taxon>
        <taxon>Bacillus</taxon>
    </lineage>
</organism>